<sequence length="245" mass="26372">MLPDATLPASLLALLGNLRYVFTAPGFATFAALATGLIANTGAGTVTGMLTGAGLARTWPHDRAHAFFARAAWSSDTLGLYLSRLIVRTLLPAGAALTVAVDDTLPGPGTTDLHSTPATLVSRYAWRWSTEVTFAEARQELGAGQARNRIQLAVERTTPFALYCHTIVVIWYTLHGHHPADAAERRERQPWYTSKAEPAFADMAAELRRTTIAARFTANAPLKPTDAEIRAVQQAWAQAGLDHAA</sequence>
<dbReference type="Proteomes" id="UP000677913">
    <property type="component" value="Unassembled WGS sequence"/>
</dbReference>
<keyword evidence="2" id="KW-1185">Reference proteome</keyword>
<gene>
    <name evidence="1" type="ORF">KGA66_07110</name>
</gene>
<reference evidence="1" key="1">
    <citation type="submission" date="2021-04" db="EMBL/GenBank/DDBJ databases">
        <title>Genome based classification of Actinospica acidithermotolerans sp. nov., an actinobacterium isolated from an Indonesian hot spring.</title>
        <authorList>
            <person name="Kusuma A.B."/>
            <person name="Putra K.E."/>
            <person name="Nafisah S."/>
            <person name="Loh J."/>
            <person name="Nouioui I."/>
            <person name="Goodfellow M."/>
        </authorList>
    </citation>
    <scope>NUCLEOTIDE SEQUENCE</scope>
    <source>
        <strain evidence="1">DSM 45618</strain>
    </source>
</reference>
<protein>
    <submittedName>
        <fullName evidence="1">Transposase</fullName>
    </submittedName>
</protein>
<dbReference type="EMBL" id="JAGSXH010000016">
    <property type="protein sequence ID" value="MBS2962804.1"/>
    <property type="molecule type" value="Genomic_DNA"/>
</dbReference>
<comment type="caution">
    <text evidence="1">The sequence shown here is derived from an EMBL/GenBank/DDBJ whole genome shotgun (WGS) entry which is preliminary data.</text>
</comment>
<organism evidence="1 2">
    <name type="scientific">Actinocrinis puniceicyclus</name>
    <dbReference type="NCBI Taxonomy" id="977794"/>
    <lineage>
        <taxon>Bacteria</taxon>
        <taxon>Bacillati</taxon>
        <taxon>Actinomycetota</taxon>
        <taxon>Actinomycetes</taxon>
        <taxon>Catenulisporales</taxon>
        <taxon>Actinospicaceae</taxon>
        <taxon>Actinocrinis</taxon>
    </lineage>
</organism>
<name>A0A8J7WMY8_9ACTN</name>
<evidence type="ECO:0000313" key="1">
    <source>
        <dbReference type="EMBL" id="MBS2962804.1"/>
    </source>
</evidence>
<dbReference type="AlphaFoldDB" id="A0A8J7WMY8"/>
<accession>A0A8J7WMY8</accession>
<dbReference type="RefSeq" id="WP_211465890.1">
    <property type="nucleotide sequence ID" value="NZ_JAGSXH010000016.1"/>
</dbReference>
<evidence type="ECO:0000313" key="2">
    <source>
        <dbReference type="Proteomes" id="UP000677913"/>
    </source>
</evidence>
<proteinExistence type="predicted"/>